<evidence type="ECO:0000256" key="2">
    <source>
        <dbReference type="ARBA" id="ARBA00022679"/>
    </source>
</evidence>
<accession>A0AB34WZ88</accession>
<gene>
    <name evidence="9" type="ORF">HMPREF1862_00991</name>
</gene>
<dbReference type="PANTHER" id="PTHR30582">
    <property type="entry name" value="L,D-TRANSPEPTIDASE"/>
    <property type="match status" value="1"/>
</dbReference>
<dbReference type="GO" id="GO:0018104">
    <property type="term" value="P:peptidoglycan-protein cross-linking"/>
    <property type="evidence" value="ECO:0007669"/>
    <property type="project" value="TreeGrafter"/>
</dbReference>
<evidence type="ECO:0000256" key="6">
    <source>
        <dbReference type="PROSITE-ProRule" id="PRU01373"/>
    </source>
</evidence>
<protein>
    <submittedName>
        <fullName evidence="9">ErfK/YbiS/YcfS/YnhG</fullName>
    </submittedName>
</protein>
<evidence type="ECO:0000313" key="10">
    <source>
        <dbReference type="Proteomes" id="UP000070572"/>
    </source>
</evidence>
<dbReference type="GO" id="GO:0016740">
    <property type="term" value="F:transferase activity"/>
    <property type="evidence" value="ECO:0007669"/>
    <property type="project" value="UniProtKB-KW"/>
</dbReference>
<dbReference type="GO" id="GO:0005576">
    <property type="term" value="C:extracellular region"/>
    <property type="evidence" value="ECO:0007669"/>
    <property type="project" value="TreeGrafter"/>
</dbReference>
<dbReference type="InterPro" id="IPR050979">
    <property type="entry name" value="LD-transpeptidase"/>
</dbReference>
<feature type="transmembrane region" description="Helical" evidence="7">
    <location>
        <begin position="21"/>
        <end position="47"/>
    </location>
</feature>
<dbReference type="InterPro" id="IPR038063">
    <property type="entry name" value="Transpep_catalytic_dom"/>
</dbReference>
<evidence type="ECO:0000256" key="3">
    <source>
        <dbReference type="ARBA" id="ARBA00022960"/>
    </source>
</evidence>
<feature type="domain" description="L,D-TPase catalytic" evidence="8">
    <location>
        <begin position="370"/>
        <end position="492"/>
    </location>
</feature>
<evidence type="ECO:0000256" key="5">
    <source>
        <dbReference type="ARBA" id="ARBA00023316"/>
    </source>
</evidence>
<dbReference type="EMBL" id="LSDN01000014">
    <property type="protein sequence ID" value="KXB80684.1"/>
    <property type="molecule type" value="Genomic_DNA"/>
</dbReference>
<feature type="active site" description="Proton donor/acceptor" evidence="6">
    <location>
        <position position="449"/>
    </location>
</feature>
<dbReference type="PROSITE" id="PS52029">
    <property type="entry name" value="LD_TPASE"/>
    <property type="match status" value="1"/>
</dbReference>
<evidence type="ECO:0000259" key="8">
    <source>
        <dbReference type="PROSITE" id="PS52029"/>
    </source>
</evidence>
<keyword evidence="4 6" id="KW-0573">Peptidoglycan synthesis</keyword>
<evidence type="ECO:0000313" key="9">
    <source>
        <dbReference type="EMBL" id="KXB80684.1"/>
    </source>
</evidence>
<dbReference type="InterPro" id="IPR005490">
    <property type="entry name" value="LD_TPept_cat_dom"/>
</dbReference>
<reference evidence="9 10" key="1">
    <citation type="submission" date="2016-01" db="EMBL/GenBank/DDBJ databases">
        <authorList>
            <person name="Mitreva M."/>
            <person name="Pepin K.H."/>
            <person name="Mihindukulasuriya K.A."/>
            <person name="Fulton R."/>
            <person name="Fronick C."/>
            <person name="O'Laughlin M."/>
            <person name="Miner T."/>
            <person name="Herter B."/>
            <person name="Rosa B.A."/>
            <person name="Cordes M."/>
            <person name="Tomlinson C."/>
            <person name="Wollam A."/>
            <person name="Palsikar V.B."/>
            <person name="Mardis E.R."/>
            <person name="Wilson R.K."/>
        </authorList>
    </citation>
    <scope>NUCLEOTIDE SEQUENCE [LARGE SCALE GENOMIC DNA]</scope>
    <source>
        <strain evidence="9 10">DNF00696</strain>
    </source>
</reference>
<dbReference type="Pfam" id="PF03734">
    <property type="entry name" value="YkuD"/>
    <property type="match status" value="1"/>
</dbReference>
<dbReference type="AlphaFoldDB" id="A0AB34WZ88"/>
<keyword evidence="2" id="KW-0808">Transferase</keyword>
<keyword evidence="3 6" id="KW-0133">Cell shape</keyword>
<evidence type="ECO:0000256" key="7">
    <source>
        <dbReference type="SAM" id="Phobius"/>
    </source>
</evidence>
<dbReference type="PANTHER" id="PTHR30582:SF2">
    <property type="entry name" value="L,D-TRANSPEPTIDASE YCIB-RELATED"/>
    <property type="match status" value="1"/>
</dbReference>
<dbReference type="CDD" id="cd16913">
    <property type="entry name" value="YkuD_like"/>
    <property type="match status" value="1"/>
</dbReference>
<dbReference type="GO" id="GO:0071972">
    <property type="term" value="F:peptidoglycan L,D-transpeptidase activity"/>
    <property type="evidence" value="ECO:0007669"/>
    <property type="project" value="TreeGrafter"/>
</dbReference>
<evidence type="ECO:0000256" key="1">
    <source>
        <dbReference type="ARBA" id="ARBA00004752"/>
    </source>
</evidence>
<dbReference type="SUPFAM" id="SSF141523">
    <property type="entry name" value="L,D-transpeptidase catalytic domain-like"/>
    <property type="match status" value="1"/>
</dbReference>
<keyword evidence="7" id="KW-0812">Transmembrane</keyword>
<comment type="caution">
    <text evidence="9">The sequence shown here is derived from an EMBL/GenBank/DDBJ whole genome shotgun (WGS) entry which is preliminary data.</text>
</comment>
<dbReference type="GO" id="GO:0008360">
    <property type="term" value="P:regulation of cell shape"/>
    <property type="evidence" value="ECO:0007669"/>
    <property type="project" value="UniProtKB-UniRule"/>
</dbReference>
<feature type="active site" description="Nucleophile" evidence="6">
    <location>
        <position position="468"/>
    </location>
</feature>
<sequence>MKMLFNRAILEAQIPMSKKAKITIAVIVTALVALVAAFAIYVTYYAIGKKALPGTTVGEVKVSGMTSSQIQKQLEAAQTDYKATFSGQGIAEKSFTPQEIGYRLDAKATAKNATERNSAFSYVSSLFSSRQVDIVHDIDPAVTNKLSQDLSKDIPGSKPATEPVVKANAEGTGFEVVPGKDGFGADTQTLIAAANKVMETQQDQNSSIKVSPVKPLASQDMAQQMANAAAKLTENKVTITAGEKTFTADQKAKVSFVKIPTISKTAKPEANQQAVGEWVNKNKEAVEVKKVDGKRFVNSAGKVLKTETEPKDGVTVSNGEKLIQEISKNFAAGKDSSVSYETQVEKASVKDKTIADGAENLAYMAAPGEKWIDINLSNYSVTGYEGATVVKGPVAMVPGAPATPTIKGNFAVERKYRSKTMRGFNTDGSRYVSPDVPYAMFFSGGYALHGAPWRGSFGWGGPGGSHGCVNMPVGGARDFYDWAPIGTPVISHS</sequence>
<dbReference type="Gene3D" id="2.40.440.10">
    <property type="entry name" value="L,D-transpeptidase catalytic domain-like"/>
    <property type="match status" value="1"/>
</dbReference>
<keyword evidence="7" id="KW-0472">Membrane</keyword>
<comment type="pathway">
    <text evidence="1 6">Cell wall biogenesis; peptidoglycan biosynthesis.</text>
</comment>
<evidence type="ECO:0000256" key="4">
    <source>
        <dbReference type="ARBA" id="ARBA00022984"/>
    </source>
</evidence>
<name>A0AB34WZ88_9ACTO</name>
<keyword evidence="5 6" id="KW-0961">Cell wall biogenesis/degradation</keyword>
<dbReference type="Proteomes" id="UP000070572">
    <property type="component" value="Unassembled WGS sequence"/>
</dbReference>
<dbReference type="GO" id="GO:0071555">
    <property type="term" value="P:cell wall organization"/>
    <property type="evidence" value="ECO:0007669"/>
    <property type="project" value="UniProtKB-UniRule"/>
</dbReference>
<organism evidence="9 10">
    <name type="scientific">Varibaculum cambriense</name>
    <dbReference type="NCBI Taxonomy" id="184870"/>
    <lineage>
        <taxon>Bacteria</taxon>
        <taxon>Bacillati</taxon>
        <taxon>Actinomycetota</taxon>
        <taxon>Actinomycetes</taxon>
        <taxon>Actinomycetales</taxon>
        <taxon>Actinomycetaceae</taxon>
        <taxon>Varibaculum</taxon>
    </lineage>
</organism>
<keyword evidence="7" id="KW-1133">Transmembrane helix</keyword>
<proteinExistence type="predicted"/>